<dbReference type="SUPFAM" id="SSF109854">
    <property type="entry name" value="DinB/YfiT-like putative metalloenzymes"/>
    <property type="match status" value="1"/>
</dbReference>
<dbReference type="InterPro" id="IPR010872">
    <property type="entry name" value="MDMPI_C-term_domain"/>
</dbReference>
<evidence type="ECO:0000259" key="1">
    <source>
        <dbReference type="Pfam" id="PF07398"/>
    </source>
</evidence>
<keyword evidence="4" id="KW-1185">Reference proteome</keyword>
<dbReference type="GO" id="GO:0046872">
    <property type="term" value="F:metal ion binding"/>
    <property type="evidence" value="ECO:0007669"/>
    <property type="project" value="InterPro"/>
</dbReference>
<feature type="domain" description="Mycothiol-dependent maleylpyruvate isomerase metal-binding" evidence="2">
    <location>
        <begin position="17"/>
        <end position="125"/>
    </location>
</feature>
<dbReference type="NCBIfam" id="TIGR03083">
    <property type="entry name" value="maleylpyruvate isomerase family mycothiol-dependent enzyme"/>
    <property type="match status" value="1"/>
</dbReference>
<dbReference type="Proteomes" id="UP000277671">
    <property type="component" value="Unassembled WGS sequence"/>
</dbReference>
<evidence type="ECO:0000313" key="4">
    <source>
        <dbReference type="Proteomes" id="UP000277671"/>
    </source>
</evidence>
<evidence type="ECO:0000259" key="2">
    <source>
        <dbReference type="Pfam" id="PF11716"/>
    </source>
</evidence>
<dbReference type="RefSeq" id="WP_121158242.1">
    <property type="nucleotide sequence ID" value="NZ_RBKT01000001.1"/>
</dbReference>
<proteinExistence type="predicted"/>
<comment type="caution">
    <text evidence="3">The sequence shown here is derived from an EMBL/GenBank/DDBJ whole genome shotgun (WGS) entry which is preliminary data.</text>
</comment>
<organism evidence="3 4">
    <name type="scientific">Micromonospora pisi</name>
    <dbReference type="NCBI Taxonomy" id="589240"/>
    <lineage>
        <taxon>Bacteria</taxon>
        <taxon>Bacillati</taxon>
        <taxon>Actinomycetota</taxon>
        <taxon>Actinomycetes</taxon>
        <taxon>Micromonosporales</taxon>
        <taxon>Micromonosporaceae</taxon>
        <taxon>Micromonospora</taxon>
    </lineage>
</organism>
<dbReference type="OrthoDB" id="3671213at2"/>
<reference evidence="3 4" key="1">
    <citation type="submission" date="2018-10" db="EMBL/GenBank/DDBJ databases">
        <title>Sequencing the genomes of 1000 actinobacteria strains.</title>
        <authorList>
            <person name="Klenk H.-P."/>
        </authorList>
    </citation>
    <scope>NUCLEOTIDE SEQUENCE [LARGE SCALE GENOMIC DNA]</scope>
    <source>
        <strain evidence="3 4">DSM 45175</strain>
    </source>
</reference>
<dbReference type="AlphaFoldDB" id="A0A495JLQ7"/>
<dbReference type="InterPro" id="IPR017517">
    <property type="entry name" value="Maleyloyr_isom"/>
</dbReference>
<dbReference type="InterPro" id="IPR034660">
    <property type="entry name" value="DinB/YfiT-like"/>
</dbReference>
<dbReference type="Pfam" id="PF11716">
    <property type="entry name" value="MDMPI_N"/>
    <property type="match status" value="1"/>
</dbReference>
<dbReference type="Pfam" id="PF07398">
    <property type="entry name" value="MDMPI_C"/>
    <property type="match status" value="1"/>
</dbReference>
<protein>
    <submittedName>
        <fullName evidence="3">Uncharacterized protein (TIGR03083 family)</fullName>
    </submittedName>
</protein>
<dbReference type="GO" id="GO:0005886">
    <property type="term" value="C:plasma membrane"/>
    <property type="evidence" value="ECO:0007669"/>
    <property type="project" value="TreeGrafter"/>
</dbReference>
<dbReference type="PANTHER" id="PTHR40758">
    <property type="entry name" value="CONSERVED PROTEIN"/>
    <property type="match status" value="1"/>
</dbReference>
<dbReference type="EMBL" id="RBKT01000001">
    <property type="protein sequence ID" value="RKR89853.1"/>
    <property type="molecule type" value="Genomic_DNA"/>
</dbReference>
<gene>
    <name evidence="3" type="ORF">BDK92_4212</name>
</gene>
<feature type="domain" description="MDMPI C-terminal" evidence="1">
    <location>
        <begin position="139"/>
        <end position="236"/>
    </location>
</feature>
<evidence type="ECO:0000313" key="3">
    <source>
        <dbReference type="EMBL" id="RKR89853.1"/>
    </source>
</evidence>
<sequence length="249" mass="27379">MEQTRYLECLAADHARLGLVAAKGLAETVPSCPDWSVRDLTRHVAQVYLHKVACMRAGAAPQDWPPDLSAEEPAMLLERAYAELVSEFGNRTPGSAAYTWYEPDQTVAFWIRRMAHETVVHRVDAEQAVGASIADIPDDLAHDGIDEVLQVMLEYGTRNWPEAFAGSLPDSPVRLLVDAGERSWLVDLGPSGAQVGPGATDQPVHATISGSPQELLLWLWRRSPEAAVRRTGDRVVVEHFRHCLGLATQ</sequence>
<accession>A0A495JLQ7</accession>
<dbReference type="InterPro" id="IPR024344">
    <property type="entry name" value="MDMPI_metal-binding"/>
</dbReference>
<dbReference type="PANTHER" id="PTHR40758:SF1">
    <property type="entry name" value="CONSERVED PROTEIN"/>
    <property type="match status" value="1"/>
</dbReference>
<name>A0A495JLQ7_9ACTN</name>